<gene>
    <name evidence="1" type="ORF">GQR93_01890</name>
</gene>
<organism evidence="1 2">
    <name type="scientific">Lentilactobacillus hilgardii</name>
    <name type="common">Lactobacillus hilgardii</name>
    <dbReference type="NCBI Taxonomy" id="1588"/>
    <lineage>
        <taxon>Bacteria</taxon>
        <taxon>Bacillati</taxon>
        <taxon>Bacillota</taxon>
        <taxon>Bacilli</taxon>
        <taxon>Lactobacillales</taxon>
        <taxon>Lactobacillaceae</taxon>
        <taxon>Lentilactobacillus</taxon>
    </lineage>
</organism>
<reference evidence="1 2" key="1">
    <citation type="submission" date="2019-12" db="EMBL/GenBank/DDBJ databases">
        <title>Lactobacillus hilgardii FLUB.</title>
        <authorList>
            <person name="Gustaw K."/>
        </authorList>
    </citation>
    <scope>NUCLEOTIDE SEQUENCE [LARGE SCALE GENOMIC DNA]</scope>
    <source>
        <strain evidence="1 2">FLUB</strain>
    </source>
</reference>
<protein>
    <submittedName>
        <fullName evidence="1">Uncharacterized protein</fullName>
    </submittedName>
</protein>
<dbReference type="SMR" id="A0A6P1E4P6"/>
<sequence>MDLKKIDEMIKAGDIMGANNLLGHRYETKGELIRAQINGRWIINLFDHQFKIPRAGDYTGFVKIADQERITSITVNRPGNQDSSAIVCVDLYDFNELPHRSTLTTSIEWIE</sequence>
<evidence type="ECO:0000313" key="2">
    <source>
        <dbReference type="Proteomes" id="UP000465035"/>
    </source>
</evidence>
<dbReference type="Proteomes" id="UP000465035">
    <property type="component" value="Chromosome"/>
</dbReference>
<dbReference type="EMBL" id="CP047121">
    <property type="protein sequence ID" value="QHB51060.1"/>
    <property type="molecule type" value="Genomic_DNA"/>
</dbReference>
<dbReference type="RefSeq" id="WP_003551811.1">
    <property type="nucleotide sequence ID" value="NZ_CABKOL010000106.1"/>
</dbReference>
<evidence type="ECO:0000313" key="1">
    <source>
        <dbReference type="EMBL" id="QHB51060.1"/>
    </source>
</evidence>
<name>A0A6P1E4P6_LENHI</name>
<proteinExistence type="predicted"/>
<dbReference type="AlphaFoldDB" id="A0A6P1E4P6"/>
<dbReference type="GeneID" id="69057106"/>
<accession>A0A6P1E4P6</accession>